<evidence type="ECO:0000313" key="2">
    <source>
        <dbReference type="EMBL" id="MBB5219549.1"/>
    </source>
</evidence>
<accession>A0A840SA28</accession>
<dbReference type="Proteomes" id="UP000578697">
    <property type="component" value="Unassembled WGS sequence"/>
</dbReference>
<dbReference type="EMBL" id="JACHFR010000003">
    <property type="protein sequence ID" value="MBB5219549.1"/>
    <property type="molecule type" value="Genomic_DNA"/>
</dbReference>
<evidence type="ECO:0000313" key="3">
    <source>
        <dbReference type="Proteomes" id="UP000578697"/>
    </source>
</evidence>
<dbReference type="RefSeq" id="WP_184652976.1">
    <property type="nucleotide sequence ID" value="NZ_JACHFR010000003.1"/>
</dbReference>
<proteinExistence type="predicted"/>
<keyword evidence="1" id="KW-0732">Signal</keyword>
<evidence type="ECO:0000256" key="1">
    <source>
        <dbReference type="SAM" id="SignalP"/>
    </source>
</evidence>
<reference evidence="2 3" key="1">
    <citation type="submission" date="2020-08" db="EMBL/GenBank/DDBJ databases">
        <title>Genomic Encyclopedia of Type Strains, Phase IV (KMG-IV): sequencing the most valuable type-strain genomes for metagenomic binning, comparative biology and taxonomic classification.</title>
        <authorList>
            <person name="Goeker M."/>
        </authorList>
    </citation>
    <scope>NUCLEOTIDE SEQUENCE [LARGE SCALE GENOMIC DNA]</scope>
    <source>
        <strain evidence="2 3">DSM 103679</strain>
    </source>
</reference>
<feature type="chain" id="PRO_5032936106" evidence="1">
    <location>
        <begin position="23"/>
        <end position="150"/>
    </location>
</feature>
<comment type="caution">
    <text evidence="2">The sequence shown here is derived from an EMBL/GenBank/DDBJ whole genome shotgun (WGS) entry which is preliminary data.</text>
</comment>
<organism evidence="2 3">
    <name type="scientific">Treponema rectale</name>
    <dbReference type="NCBI Taxonomy" id="744512"/>
    <lineage>
        <taxon>Bacteria</taxon>
        <taxon>Pseudomonadati</taxon>
        <taxon>Spirochaetota</taxon>
        <taxon>Spirochaetia</taxon>
        <taxon>Spirochaetales</taxon>
        <taxon>Treponemataceae</taxon>
        <taxon>Treponema</taxon>
    </lineage>
</organism>
<dbReference type="AlphaFoldDB" id="A0A840SA28"/>
<keyword evidence="3" id="KW-1185">Reference proteome</keyword>
<sequence length="150" mass="16877">MKKTLTLISIFLLGISLCTAQSADKVTQVLESEKVTYGQASYFIATAAEKIQETETEEDAVKVMKAIQFADQDIKASDYVTIEQLSWMLACTWKIEGGLMMKIFPGPRYACRQLKADGILNDFDDPDSIPDGHRFFNILTDCMNIYAEQE</sequence>
<name>A0A840SA28_9SPIR</name>
<gene>
    <name evidence="2" type="ORF">HNP77_001931</name>
</gene>
<feature type="signal peptide" evidence="1">
    <location>
        <begin position="1"/>
        <end position="22"/>
    </location>
</feature>
<protein>
    <submittedName>
        <fullName evidence="2">Uncharacterized protein</fullName>
    </submittedName>
</protein>